<keyword evidence="6" id="KW-1185">Reference proteome</keyword>
<keyword evidence="3" id="KW-0964">Secreted</keyword>
<feature type="signal peptide" evidence="5">
    <location>
        <begin position="1"/>
        <end position="20"/>
    </location>
</feature>
<evidence type="ECO:0000256" key="4">
    <source>
        <dbReference type="ARBA" id="ARBA00022729"/>
    </source>
</evidence>
<sequence length="142" mass="16315">MTKNLIVTIILLSLFGTSYAKVQSVYVTGQLKCNGSPVPNVKVQLYDYDFITADDKMGEDITNDGGLFSVSGSEDEFFSIDPYIVIEHSCNARREGLKTCYRKFRLWIPRSYINKGKYPTRHYGLGTFDLENKYPREKEDCR</sequence>
<accession>A0A0N4ZLX6</accession>
<protein>
    <submittedName>
        <fullName evidence="7">Transthyretin-like family protein</fullName>
    </submittedName>
</protein>
<feature type="chain" id="PRO_5005891920" evidence="5">
    <location>
        <begin position="21"/>
        <end position="142"/>
    </location>
</feature>
<name>A0A0N4ZLX6_PARTI</name>
<organism evidence="6 7">
    <name type="scientific">Parastrongyloides trichosuri</name>
    <name type="common">Possum-specific nematode worm</name>
    <dbReference type="NCBI Taxonomy" id="131310"/>
    <lineage>
        <taxon>Eukaryota</taxon>
        <taxon>Metazoa</taxon>
        <taxon>Ecdysozoa</taxon>
        <taxon>Nematoda</taxon>
        <taxon>Chromadorea</taxon>
        <taxon>Rhabditida</taxon>
        <taxon>Tylenchina</taxon>
        <taxon>Panagrolaimomorpha</taxon>
        <taxon>Strongyloidoidea</taxon>
        <taxon>Strongyloididae</taxon>
        <taxon>Parastrongyloides</taxon>
    </lineage>
</organism>
<dbReference type="Gene3D" id="2.60.40.3330">
    <property type="match status" value="1"/>
</dbReference>
<evidence type="ECO:0000256" key="3">
    <source>
        <dbReference type="ARBA" id="ARBA00022525"/>
    </source>
</evidence>
<evidence type="ECO:0000313" key="6">
    <source>
        <dbReference type="Proteomes" id="UP000038045"/>
    </source>
</evidence>
<dbReference type="InterPro" id="IPR038479">
    <property type="entry name" value="Transthyretin-like_sf"/>
</dbReference>
<proteinExistence type="inferred from homology"/>
<dbReference type="Pfam" id="PF01060">
    <property type="entry name" value="TTR-52"/>
    <property type="match status" value="1"/>
</dbReference>
<evidence type="ECO:0000256" key="2">
    <source>
        <dbReference type="ARBA" id="ARBA00010112"/>
    </source>
</evidence>
<keyword evidence="4 5" id="KW-0732">Signal</keyword>
<dbReference type="InterPro" id="IPR001534">
    <property type="entry name" value="Transthyretin-like"/>
</dbReference>
<evidence type="ECO:0000256" key="1">
    <source>
        <dbReference type="ARBA" id="ARBA00004613"/>
    </source>
</evidence>
<comment type="similarity">
    <text evidence="2">Belongs to the nematode transthyretin-like family.</text>
</comment>
<dbReference type="GO" id="GO:0009986">
    <property type="term" value="C:cell surface"/>
    <property type="evidence" value="ECO:0007669"/>
    <property type="project" value="InterPro"/>
</dbReference>
<evidence type="ECO:0000313" key="7">
    <source>
        <dbReference type="WBParaSite" id="PTRK_0000951400.1"/>
    </source>
</evidence>
<evidence type="ECO:0000256" key="5">
    <source>
        <dbReference type="SAM" id="SignalP"/>
    </source>
</evidence>
<dbReference type="WBParaSite" id="PTRK_0000951400.1">
    <property type="protein sequence ID" value="PTRK_0000951400.1"/>
    <property type="gene ID" value="PTRK_0000951400"/>
</dbReference>
<dbReference type="Proteomes" id="UP000038045">
    <property type="component" value="Unplaced"/>
</dbReference>
<dbReference type="GO" id="GO:0005576">
    <property type="term" value="C:extracellular region"/>
    <property type="evidence" value="ECO:0007669"/>
    <property type="project" value="UniProtKB-SubCell"/>
</dbReference>
<comment type="subcellular location">
    <subcellularLocation>
        <location evidence="1">Secreted</location>
    </subcellularLocation>
</comment>
<dbReference type="PANTHER" id="PTHR21700">
    <property type="entry name" value="TRANSTHYRETIN-LIKE FAMILY PROTEIN-RELATED"/>
    <property type="match status" value="1"/>
</dbReference>
<dbReference type="AlphaFoldDB" id="A0A0N4ZLX6"/>
<reference evidence="7" key="1">
    <citation type="submission" date="2017-02" db="UniProtKB">
        <authorList>
            <consortium name="WormBaseParasite"/>
        </authorList>
    </citation>
    <scope>IDENTIFICATION</scope>
</reference>